<dbReference type="PANTHER" id="PTHR10353:SF137">
    <property type="entry name" value="MYROSINASE 3-RELATED"/>
    <property type="match status" value="1"/>
</dbReference>
<comment type="similarity">
    <text evidence="1 4">Belongs to the glycosyl hydrolase 1 family.</text>
</comment>
<evidence type="ECO:0000313" key="5">
    <source>
        <dbReference type="EMBL" id="KAF7824016.1"/>
    </source>
</evidence>
<gene>
    <name evidence="5" type="ORF">G2W53_022160</name>
</gene>
<dbReference type="Proteomes" id="UP000634136">
    <property type="component" value="Unassembled WGS sequence"/>
</dbReference>
<keyword evidence="3" id="KW-0326">Glycosidase</keyword>
<evidence type="ECO:0000256" key="3">
    <source>
        <dbReference type="ARBA" id="ARBA00023295"/>
    </source>
</evidence>
<dbReference type="AlphaFoldDB" id="A0A834WLT5"/>
<evidence type="ECO:0000313" key="6">
    <source>
        <dbReference type="Proteomes" id="UP000634136"/>
    </source>
</evidence>
<evidence type="ECO:0000256" key="2">
    <source>
        <dbReference type="ARBA" id="ARBA00022801"/>
    </source>
</evidence>
<name>A0A834WLT5_9FABA</name>
<accession>A0A834WLT5</accession>
<organism evidence="5 6">
    <name type="scientific">Senna tora</name>
    <dbReference type="NCBI Taxonomy" id="362788"/>
    <lineage>
        <taxon>Eukaryota</taxon>
        <taxon>Viridiplantae</taxon>
        <taxon>Streptophyta</taxon>
        <taxon>Embryophyta</taxon>
        <taxon>Tracheophyta</taxon>
        <taxon>Spermatophyta</taxon>
        <taxon>Magnoliopsida</taxon>
        <taxon>eudicotyledons</taxon>
        <taxon>Gunneridae</taxon>
        <taxon>Pentapetalae</taxon>
        <taxon>rosids</taxon>
        <taxon>fabids</taxon>
        <taxon>Fabales</taxon>
        <taxon>Fabaceae</taxon>
        <taxon>Caesalpinioideae</taxon>
        <taxon>Cassia clade</taxon>
        <taxon>Senna</taxon>
    </lineage>
</organism>
<keyword evidence="2" id="KW-0378">Hydrolase</keyword>
<dbReference type="SUPFAM" id="SSF51445">
    <property type="entry name" value="(Trans)glycosidases"/>
    <property type="match status" value="1"/>
</dbReference>
<comment type="caution">
    <text evidence="5">The sequence shown here is derived from an EMBL/GenBank/DDBJ whole genome shotgun (WGS) entry which is preliminary data.</text>
</comment>
<dbReference type="InterPro" id="IPR017853">
    <property type="entry name" value="GH"/>
</dbReference>
<dbReference type="GO" id="GO:0008422">
    <property type="term" value="F:beta-glucosidase activity"/>
    <property type="evidence" value="ECO:0007669"/>
    <property type="project" value="TreeGrafter"/>
</dbReference>
<dbReference type="EMBL" id="JAAIUW010000007">
    <property type="protein sequence ID" value="KAF7824016.1"/>
    <property type="molecule type" value="Genomic_DNA"/>
</dbReference>
<sequence length="236" mass="27254">MEALEATVVDVASLNRSSFPAGNDFENYAELCFKEFGDRVKHWITLNEPWSYSLGIYTSTKPYLVSHYQLLTHAAVVKLYKAKFMEPLTKGEYPKSMQSLVGSRLPKFSKQQSKLLMNASFDFIGINYYTSNFVAHAPHLRNPSSEPTYFTDRLVNLTKDSGDLELDFVIRRQGPVIEFYAPYIDMQRDFWRNSLIGVIVDDNIVKASRLQNIVNRVWRLQQSVRVVSRSKNVFVF</sequence>
<dbReference type="GO" id="GO:0005975">
    <property type="term" value="P:carbohydrate metabolic process"/>
    <property type="evidence" value="ECO:0007669"/>
    <property type="project" value="InterPro"/>
</dbReference>
<dbReference type="OrthoDB" id="65569at2759"/>
<dbReference type="InterPro" id="IPR001360">
    <property type="entry name" value="Glyco_hydro_1"/>
</dbReference>
<dbReference type="PANTHER" id="PTHR10353">
    <property type="entry name" value="GLYCOSYL HYDROLASE"/>
    <property type="match status" value="1"/>
</dbReference>
<keyword evidence="6" id="KW-1185">Reference proteome</keyword>
<reference evidence="5" key="1">
    <citation type="submission" date="2020-09" db="EMBL/GenBank/DDBJ databases">
        <title>Genome-Enabled Discovery of Anthraquinone Biosynthesis in Senna tora.</title>
        <authorList>
            <person name="Kang S.-H."/>
            <person name="Pandey R.P."/>
            <person name="Lee C.-M."/>
            <person name="Sim J.-S."/>
            <person name="Jeong J.-T."/>
            <person name="Choi B.-S."/>
            <person name="Jung M."/>
            <person name="Ginzburg D."/>
            <person name="Zhao K."/>
            <person name="Won S.Y."/>
            <person name="Oh T.-J."/>
            <person name="Yu Y."/>
            <person name="Kim N.-H."/>
            <person name="Lee O.R."/>
            <person name="Lee T.-H."/>
            <person name="Bashyal P."/>
            <person name="Kim T.-S."/>
            <person name="Lee W.-H."/>
            <person name="Kawkins C."/>
            <person name="Kim C.-K."/>
            <person name="Kim J.S."/>
            <person name="Ahn B.O."/>
            <person name="Rhee S.Y."/>
            <person name="Sohng J.K."/>
        </authorList>
    </citation>
    <scope>NUCLEOTIDE SEQUENCE</scope>
    <source>
        <tissue evidence="5">Leaf</tissue>
    </source>
</reference>
<proteinExistence type="inferred from homology"/>
<protein>
    <submittedName>
        <fullName evidence="5">Beta-glucosidase 13-like</fullName>
    </submittedName>
</protein>
<evidence type="ECO:0000256" key="4">
    <source>
        <dbReference type="RuleBase" id="RU003690"/>
    </source>
</evidence>
<evidence type="ECO:0000256" key="1">
    <source>
        <dbReference type="ARBA" id="ARBA00010838"/>
    </source>
</evidence>
<dbReference type="Pfam" id="PF00232">
    <property type="entry name" value="Glyco_hydro_1"/>
    <property type="match status" value="2"/>
</dbReference>
<dbReference type="Gene3D" id="3.20.20.80">
    <property type="entry name" value="Glycosidases"/>
    <property type="match status" value="2"/>
</dbReference>